<dbReference type="InterPro" id="IPR001789">
    <property type="entry name" value="Sig_transdc_resp-reg_receiver"/>
</dbReference>
<proteinExistence type="predicted"/>
<dbReference type="AlphaFoldDB" id="A0AA49JH31"/>
<dbReference type="Pfam" id="PF13426">
    <property type="entry name" value="PAS_9"/>
    <property type="match status" value="2"/>
</dbReference>
<dbReference type="GO" id="GO:0000155">
    <property type="term" value="F:phosphorelay sensor kinase activity"/>
    <property type="evidence" value="ECO:0007669"/>
    <property type="project" value="InterPro"/>
</dbReference>
<reference evidence="13" key="1">
    <citation type="journal article" date="2023" name="Comput. Struct. Biotechnol. J.">
        <title>Discovery of a novel marine Bacteroidetes with a rich repertoire of carbohydrate-active enzymes.</title>
        <authorList>
            <person name="Chen B."/>
            <person name="Liu G."/>
            <person name="Chen Q."/>
            <person name="Wang H."/>
            <person name="Liu L."/>
            <person name="Tang K."/>
        </authorList>
    </citation>
    <scope>NUCLEOTIDE SEQUENCE</scope>
    <source>
        <strain evidence="13">TK19036</strain>
    </source>
</reference>
<dbReference type="SMART" id="SM00387">
    <property type="entry name" value="HATPase_c"/>
    <property type="match status" value="1"/>
</dbReference>
<evidence type="ECO:0000256" key="8">
    <source>
        <dbReference type="SAM" id="MobiDB-lite"/>
    </source>
</evidence>
<feature type="domain" description="Histidine kinase" evidence="9">
    <location>
        <begin position="657"/>
        <end position="878"/>
    </location>
</feature>
<dbReference type="SUPFAM" id="SSF55785">
    <property type="entry name" value="PYP-like sensor domain (PAS domain)"/>
    <property type="match status" value="5"/>
</dbReference>
<reference evidence="13" key="2">
    <citation type="journal article" date="2024" name="Antonie Van Leeuwenhoek">
        <title>Roseihalotalea indica gen. nov., sp. nov., a halophilic Bacteroidetes from mesopelagic Southwest Indian Ocean with higher carbohydrate metabolic potential.</title>
        <authorList>
            <person name="Chen B."/>
            <person name="Zhang M."/>
            <person name="Lin D."/>
            <person name="Ye J."/>
            <person name="Tang K."/>
        </authorList>
    </citation>
    <scope>NUCLEOTIDE SEQUENCE</scope>
    <source>
        <strain evidence="13">TK19036</strain>
    </source>
</reference>
<dbReference type="PROSITE" id="PS50109">
    <property type="entry name" value="HIS_KIN"/>
    <property type="match status" value="1"/>
</dbReference>
<dbReference type="InterPro" id="IPR036890">
    <property type="entry name" value="HATPase_C_sf"/>
</dbReference>
<dbReference type="InterPro" id="IPR036641">
    <property type="entry name" value="HPT_dom_sf"/>
</dbReference>
<evidence type="ECO:0000256" key="6">
    <source>
        <dbReference type="PROSITE-ProRule" id="PRU00169"/>
    </source>
</evidence>
<keyword evidence="7" id="KW-0175">Coiled coil</keyword>
<dbReference type="CDD" id="cd16922">
    <property type="entry name" value="HATPase_EvgS-ArcB-TorS-like"/>
    <property type="match status" value="1"/>
</dbReference>
<dbReference type="PROSITE" id="PS50113">
    <property type="entry name" value="PAC"/>
    <property type="match status" value="3"/>
</dbReference>
<dbReference type="EMBL" id="CP120682">
    <property type="protein sequence ID" value="WKN37555.1"/>
    <property type="molecule type" value="Genomic_DNA"/>
</dbReference>
<feature type="region of interest" description="Disordered" evidence="8">
    <location>
        <begin position="1022"/>
        <end position="1043"/>
    </location>
</feature>
<feature type="modified residue" description="4-aspartylphosphate" evidence="6">
    <location>
        <position position="953"/>
    </location>
</feature>
<evidence type="ECO:0000256" key="4">
    <source>
        <dbReference type="ARBA" id="ARBA00022679"/>
    </source>
</evidence>
<organism evidence="13">
    <name type="scientific">Roseihalotalea indica</name>
    <dbReference type="NCBI Taxonomy" id="2867963"/>
    <lineage>
        <taxon>Bacteria</taxon>
        <taxon>Pseudomonadati</taxon>
        <taxon>Bacteroidota</taxon>
        <taxon>Cytophagia</taxon>
        <taxon>Cytophagales</taxon>
        <taxon>Catalimonadaceae</taxon>
        <taxon>Roseihalotalea</taxon>
    </lineage>
</organism>
<keyword evidence="3 6" id="KW-0597">Phosphoprotein</keyword>
<dbReference type="Gene3D" id="3.30.450.20">
    <property type="entry name" value="PAS domain"/>
    <property type="match status" value="5"/>
</dbReference>
<dbReference type="InterPro" id="IPR005467">
    <property type="entry name" value="His_kinase_dom"/>
</dbReference>
<evidence type="ECO:0000259" key="9">
    <source>
        <dbReference type="PROSITE" id="PS50109"/>
    </source>
</evidence>
<dbReference type="InterPro" id="IPR001610">
    <property type="entry name" value="PAC"/>
</dbReference>
<dbReference type="SUPFAM" id="SSF55874">
    <property type="entry name" value="ATPase domain of HSP90 chaperone/DNA topoisomerase II/histidine kinase"/>
    <property type="match status" value="1"/>
</dbReference>
<name>A0AA49JH31_9BACT</name>
<feature type="domain" description="PAS" evidence="11">
    <location>
        <begin position="391"/>
        <end position="461"/>
    </location>
</feature>
<evidence type="ECO:0000256" key="2">
    <source>
        <dbReference type="ARBA" id="ARBA00012438"/>
    </source>
</evidence>
<dbReference type="InterPro" id="IPR003594">
    <property type="entry name" value="HATPase_dom"/>
</dbReference>
<dbReference type="InterPro" id="IPR011006">
    <property type="entry name" value="CheY-like_superfamily"/>
</dbReference>
<sequence length="1163" mass="133429">MISIQTIPPEHLLNVWTQLPGLYWIANKDLNIVAVSQEYLEFVGQTSEAVLHQSVATLYLSATEVLPDGGVPFLKQILKEVRQTGEEKRFTTENTDRQNTNHQYQVYELLYRPVLNQQKEVEYIIHQAVVSSHLRERSYELDEHFQAPFRALVEASADMVWTTNAEGAIEEDSPSWRAFTGQSYEEFKGTGWLTVVHPDDRVFTEKHWRKVINQQWAVDTFFRLRHKSGQWRQVAVRAVPLHNADGSLRGYIGTNTDVSQDKQAAEILQEAEMYRIIADNLPNAAVFVVDRNMRYLVAEGQALRLAGMTSGDLEGKLVAEALSPELHTTYKSYYQQGLEGEPFRYEHHSHGRYYISHGTPLRKNQGEVYAVLVVSYDITERKQHEEVLRASQERFQNAFKIDTIGVIFWDSNFRVREVNNAFLKMGGFNRDSVIGLTWQELTPPEFHPASERAVTELNNSSETTPYEKQYYKKDGSRWWGLFAARKLSEDEAVEYVLDITERKQAEEILREREEHLRLILESAIDYAIFTLDLSGNITDWNMGAERILGYSKEEAIGQLGGMVFTPEDQKSQEIEKELQAACDKGHAANERWHIRKDGSRFWGSGFTMPLRTEEGDVRGYLKIMRDNTEREEMEASLRQAKHVAEEAAKAKEDFLAHMSHEIRTPLNAVVGLSNLLLQQNPRPGQLENLQTLRFSAENLRVLINDILDFSKIQAGKMEVNEVDMNMKTLLNSLQKAHQSYAQDKGNKLQIHLDEALPEIVRTDQLKLSQVLHNLVSNAMKFTRQGKVEVSVSLYQKEENKLWVLFSVSDTGIGIPPEKLETIFDAFTQADNTTMRQYGGTGLGLSITKLLLELMDSRIEVESQEGKGSRFFFTIPMQEGVEAETYTDEVISPKEELDHMQRLKVLLVEDVAINRMVCRQFLENWWSLIPEEAENGEEAVAMAQRTRYDLILMDVRMPTMDGYQATKAIRKLPAYAKAPILALTADTVEELRKHPEAYLFTDIITKPFDANDFQHKLIRYAPRRSKKKQSGRSQGGTGAPPKERHQVLSLHKLEEFFEDDHLALQDFLGKITDELRHSNQVFNKLIAQRNLTALEDLTHKMNMILGLLSLEELKERLNECRSLLKEKQTANNSWKLQLEQVQAKVNTLMEDAIAAITSLRTEKT</sequence>
<dbReference type="PANTHER" id="PTHR43047:SF64">
    <property type="entry name" value="HISTIDINE KINASE CONTAINING CHEY-HOMOLOGOUS RECEIVER DOMAIN AND PAS DOMAIN-RELATED"/>
    <property type="match status" value="1"/>
</dbReference>
<dbReference type="Gene3D" id="1.10.287.130">
    <property type="match status" value="1"/>
</dbReference>
<dbReference type="SMART" id="SM00086">
    <property type="entry name" value="PAC"/>
    <property type="match status" value="4"/>
</dbReference>
<feature type="domain" description="PAS" evidence="11">
    <location>
        <begin position="512"/>
        <end position="585"/>
    </location>
</feature>
<dbReference type="InterPro" id="IPR000700">
    <property type="entry name" value="PAS-assoc_C"/>
</dbReference>
<comment type="catalytic activity">
    <reaction evidence="1">
        <text>ATP + protein L-histidine = ADP + protein N-phospho-L-histidine.</text>
        <dbReference type="EC" id="2.7.13.3"/>
    </reaction>
</comment>
<dbReference type="NCBIfam" id="TIGR00229">
    <property type="entry name" value="sensory_box"/>
    <property type="match status" value="4"/>
</dbReference>
<dbReference type="Pfam" id="PF00512">
    <property type="entry name" value="HisKA"/>
    <property type="match status" value="1"/>
</dbReference>
<dbReference type="SMART" id="SM00388">
    <property type="entry name" value="HisKA"/>
    <property type="match status" value="1"/>
</dbReference>
<dbReference type="PANTHER" id="PTHR43047">
    <property type="entry name" value="TWO-COMPONENT HISTIDINE PROTEIN KINASE"/>
    <property type="match status" value="1"/>
</dbReference>
<feature type="domain" description="PAC" evidence="12">
    <location>
        <begin position="587"/>
        <end position="639"/>
    </location>
</feature>
<dbReference type="InterPro" id="IPR003661">
    <property type="entry name" value="HisK_dim/P_dom"/>
</dbReference>
<dbReference type="Pfam" id="PF08447">
    <property type="entry name" value="PAS_3"/>
    <property type="match status" value="1"/>
</dbReference>
<gene>
    <name evidence="13" type="ORF">K4G66_02375</name>
</gene>
<keyword evidence="5" id="KW-0418">Kinase</keyword>
<dbReference type="SUPFAM" id="SSF47226">
    <property type="entry name" value="Histidine-containing phosphotransfer domain, HPT domain"/>
    <property type="match status" value="1"/>
</dbReference>
<dbReference type="SUPFAM" id="SSF52172">
    <property type="entry name" value="CheY-like"/>
    <property type="match status" value="1"/>
</dbReference>
<dbReference type="Pfam" id="PF00072">
    <property type="entry name" value="Response_reg"/>
    <property type="match status" value="1"/>
</dbReference>
<dbReference type="PROSITE" id="PS50112">
    <property type="entry name" value="PAS"/>
    <property type="match status" value="4"/>
</dbReference>
<dbReference type="SMART" id="SM00448">
    <property type="entry name" value="REC"/>
    <property type="match status" value="1"/>
</dbReference>
<dbReference type="InterPro" id="IPR035965">
    <property type="entry name" value="PAS-like_dom_sf"/>
</dbReference>
<dbReference type="CDD" id="cd17546">
    <property type="entry name" value="REC_hyHK_CKI1_RcsC-like"/>
    <property type="match status" value="1"/>
</dbReference>
<evidence type="ECO:0000259" key="11">
    <source>
        <dbReference type="PROSITE" id="PS50112"/>
    </source>
</evidence>
<evidence type="ECO:0000256" key="3">
    <source>
        <dbReference type="ARBA" id="ARBA00022553"/>
    </source>
</evidence>
<dbReference type="CDD" id="cd00082">
    <property type="entry name" value="HisKA"/>
    <property type="match status" value="1"/>
</dbReference>
<evidence type="ECO:0000313" key="13">
    <source>
        <dbReference type="EMBL" id="WKN37555.1"/>
    </source>
</evidence>
<feature type="domain" description="PAC" evidence="12">
    <location>
        <begin position="218"/>
        <end position="270"/>
    </location>
</feature>
<feature type="domain" description="Response regulatory" evidence="10">
    <location>
        <begin position="903"/>
        <end position="1020"/>
    </location>
</feature>
<dbReference type="PROSITE" id="PS50110">
    <property type="entry name" value="RESPONSE_REGULATORY"/>
    <property type="match status" value="1"/>
</dbReference>
<dbReference type="EC" id="2.7.13.3" evidence="2"/>
<dbReference type="InterPro" id="IPR000014">
    <property type="entry name" value="PAS"/>
</dbReference>
<evidence type="ECO:0000256" key="7">
    <source>
        <dbReference type="SAM" id="Coils"/>
    </source>
</evidence>
<dbReference type="Gene3D" id="3.30.565.10">
    <property type="entry name" value="Histidine kinase-like ATPase, C-terminal domain"/>
    <property type="match status" value="1"/>
</dbReference>
<feature type="domain" description="PAS" evidence="11">
    <location>
        <begin position="269"/>
        <end position="341"/>
    </location>
</feature>
<dbReference type="Pfam" id="PF02518">
    <property type="entry name" value="HATPase_c"/>
    <property type="match status" value="1"/>
</dbReference>
<evidence type="ECO:0000256" key="5">
    <source>
        <dbReference type="ARBA" id="ARBA00022777"/>
    </source>
</evidence>
<dbReference type="SUPFAM" id="SSF47384">
    <property type="entry name" value="Homodimeric domain of signal transducing histidine kinase"/>
    <property type="match status" value="1"/>
</dbReference>
<dbReference type="InterPro" id="IPR004358">
    <property type="entry name" value="Sig_transdc_His_kin-like_C"/>
</dbReference>
<dbReference type="Gene3D" id="3.40.50.2300">
    <property type="match status" value="1"/>
</dbReference>
<dbReference type="InterPro" id="IPR013656">
    <property type="entry name" value="PAS_4"/>
</dbReference>
<accession>A0AA49JH31</accession>
<dbReference type="FunFam" id="3.30.565.10:FF:000010">
    <property type="entry name" value="Sensor histidine kinase RcsC"/>
    <property type="match status" value="1"/>
</dbReference>
<dbReference type="CDD" id="cd00130">
    <property type="entry name" value="PAS"/>
    <property type="match status" value="4"/>
</dbReference>
<feature type="domain" description="PAC" evidence="12">
    <location>
        <begin position="339"/>
        <end position="390"/>
    </location>
</feature>
<dbReference type="SMART" id="SM00091">
    <property type="entry name" value="PAS"/>
    <property type="match status" value="5"/>
</dbReference>
<feature type="domain" description="PAS" evidence="11">
    <location>
        <begin position="145"/>
        <end position="215"/>
    </location>
</feature>
<dbReference type="InterPro" id="IPR013655">
    <property type="entry name" value="PAS_fold_3"/>
</dbReference>
<protein>
    <recommendedName>
        <fullName evidence="2">histidine kinase</fullName>
        <ecNumber evidence="2">2.7.13.3</ecNumber>
    </recommendedName>
</protein>
<evidence type="ECO:0000259" key="10">
    <source>
        <dbReference type="PROSITE" id="PS50110"/>
    </source>
</evidence>
<dbReference type="FunFam" id="3.30.450.20:FF:000099">
    <property type="entry name" value="Sensory box sensor histidine kinase"/>
    <property type="match status" value="1"/>
</dbReference>
<feature type="coiled-coil region" evidence="7">
    <location>
        <begin position="1109"/>
        <end position="1150"/>
    </location>
</feature>
<dbReference type="PRINTS" id="PR00344">
    <property type="entry name" value="BCTRLSENSOR"/>
</dbReference>
<keyword evidence="4" id="KW-0808">Transferase</keyword>
<evidence type="ECO:0000256" key="1">
    <source>
        <dbReference type="ARBA" id="ARBA00000085"/>
    </source>
</evidence>
<dbReference type="Pfam" id="PF08448">
    <property type="entry name" value="PAS_4"/>
    <property type="match status" value="2"/>
</dbReference>
<dbReference type="InterPro" id="IPR036097">
    <property type="entry name" value="HisK_dim/P_sf"/>
</dbReference>
<evidence type="ECO:0000259" key="12">
    <source>
        <dbReference type="PROSITE" id="PS50113"/>
    </source>
</evidence>